<dbReference type="InterPro" id="IPR001680">
    <property type="entry name" value="WD40_rpt"/>
</dbReference>
<dbReference type="GO" id="GO:0031514">
    <property type="term" value="C:motile cilium"/>
    <property type="evidence" value="ECO:0007669"/>
    <property type="project" value="UniProtKB-SubCell"/>
</dbReference>
<dbReference type="Pfam" id="PF23185">
    <property type="entry name" value="CFAP43_N"/>
    <property type="match status" value="1"/>
</dbReference>
<keyword evidence="4 9" id="KW-0853">WD repeat</keyword>
<feature type="domain" description="Cfap43 N-terminal" evidence="10">
    <location>
        <begin position="22"/>
        <end position="300"/>
    </location>
</feature>
<dbReference type="InterPro" id="IPR056296">
    <property type="entry name" value="Cfap43_N"/>
</dbReference>
<keyword evidence="5" id="KW-0677">Repeat</keyword>
<dbReference type="InterPro" id="IPR036322">
    <property type="entry name" value="WD40_repeat_dom_sf"/>
</dbReference>
<dbReference type="InterPro" id="IPR015943">
    <property type="entry name" value="WD40/YVTN_repeat-like_dom_sf"/>
</dbReference>
<dbReference type="PROSITE" id="PS50294">
    <property type="entry name" value="WD_REPEATS_REGION"/>
    <property type="match status" value="3"/>
</dbReference>
<organism evidence="11 12">
    <name type="scientific">Eimeria brunetti</name>
    <dbReference type="NCBI Taxonomy" id="51314"/>
    <lineage>
        <taxon>Eukaryota</taxon>
        <taxon>Sar</taxon>
        <taxon>Alveolata</taxon>
        <taxon>Apicomplexa</taxon>
        <taxon>Conoidasida</taxon>
        <taxon>Coccidia</taxon>
        <taxon>Eucoccidiorida</taxon>
        <taxon>Eimeriorina</taxon>
        <taxon>Eimeriidae</taxon>
        <taxon>Eimeria</taxon>
    </lineage>
</organism>
<dbReference type="AlphaFoldDB" id="U6LC61"/>
<evidence type="ECO:0000256" key="7">
    <source>
        <dbReference type="ARBA" id="ARBA00029456"/>
    </source>
</evidence>
<evidence type="ECO:0000256" key="1">
    <source>
        <dbReference type="ARBA" id="ARBA00004230"/>
    </source>
</evidence>
<evidence type="ECO:0000259" key="10">
    <source>
        <dbReference type="Pfam" id="PF23185"/>
    </source>
</evidence>
<comment type="subcellular location">
    <subcellularLocation>
        <location evidence="1">Cell projection</location>
        <location evidence="1">Cilium</location>
        <location evidence="1">Flagellum</location>
    </subcellularLocation>
    <subcellularLocation>
        <location evidence="2">Cytoplasm</location>
    </subcellularLocation>
</comment>
<evidence type="ECO:0000256" key="8">
    <source>
        <dbReference type="ARBA" id="ARBA00029552"/>
    </source>
</evidence>
<feature type="repeat" description="WD" evidence="9">
    <location>
        <begin position="316"/>
        <end position="357"/>
    </location>
</feature>
<dbReference type="SMART" id="SM00320">
    <property type="entry name" value="WD40"/>
    <property type="match status" value="9"/>
</dbReference>
<evidence type="ECO:0000313" key="12">
    <source>
        <dbReference type="Proteomes" id="UP000030750"/>
    </source>
</evidence>
<dbReference type="SUPFAM" id="SSF50998">
    <property type="entry name" value="Quinoprotein alcohol dehydrogenase-like"/>
    <property type="match status" value="1"/>
</dbReference>
<keyword evidence="12" id="KW-1185">Reference proteome</keyword>
<proteinExistence type="inferred from homology"/>
<evidence type="ECO:0000256" key="6">
    <source>
        <dbReference type="ARBA" id="ARBA00022846"/>
    </source>
</evidence>
<dbReference type="InterPro" id="IPR011047">
    <property type="entry name" value="Quinoprotein_ADH-like_sf"/>
</dbReference>
<evidence type="ECO:0000256" key="3">
    <source>
        <dbReference type="ARBA" id="ARBA00022490"/>
    </source>
</evidence>
<dbReference type="EMBL" id="HG710942">
    <property type="protein sequence ID" value="CDJ48002.1"/>
    <property type="molecule type" value="Genomic_DNA"/>
</dbReference>
<dbReference type="Pfam" id="PF00400">
    <property type="entry name" value="WD40"/>
    <property type="match status" value="3"/>
</dbReference>
<dbReference type="OrthoDB" id="6252103at2759"/>
<dbReference type="GO" id="GO:0005930">
    <property type="term" value="C:axoneme"/>
    <property type="evidence" value="ECO:0007669"/>
    <property type="project" value="UniProtKB-ARBA"/>
</dbReference>
<evidence type="ECO:0000256" key="9">
    <source>
        <dbReference type="PROSITE-ProRule" id="PRU00221"/>
    </source>
</evidence>
<reference evidence="11" key="2">
    <citation type="submission" date="2013-10" db="EMBL/GenBank/DDBJ databases">
        <authorList>
            <person name="Aslett M."/>
        </authorList>
    </citation>
    <scope>NUCLEOTIDE SEQUENCE [LARGE SCALE GENOMIC DNA]</scope>
    <source>
        <strain evidence="11">Houghton</strain>
    </source>
</reference>
<evidence type="ECO:0000313" key="11">
    <source>
        <dbReference type="EMBL" id="CDJ48002.1"/>
    </source>
</evidence>
<keyword evidence="3" id="KW-0963">Cytoplasm</keyword>
<dbReference type="Proteomes" id="UP000030750">
    <property type="component" value="Unassembled WGS sequence"/>
</dbReference>
<evidence type="ECO:0000256" key="4">
    <source>
        <dbReference type="ARBA" id="ARBA00022574"/>
    </source>
</evidence>
<sequence>MEKQQADELRLSAVIGINGTYKRCVVMHPDNQRLIFALGYSVVVRDLKCSSETFLCGHDNRVTCIAVSKDGKYLASGQMTHPGFVADIIIWSLEDLVELGRLSFHKVSVECLDFSCDGKFLASLGGESCNTLVLWSVEERKALCGTSAALETAKTATAGILLFCSAGASHVRIWEIDAATKKMTPRECNLGKLRRTCNSLVLHPADEFVYCGTQSGDILEISLRTGLFKRSGPPKRQLEAGVTAMVLVRSQLFAGTEDGQLLRLDTDKLSPASLCQVSGAITSLVAAPDSTMLWAATSANNLYRIDARTLTPHLKHSAHVGSINEATFPEDCSQILATCSTSDVRIWDMKSYREILRIQLPGVECLCVAFAPDGSSIISGWKDGRIRAFTPETGKLLFCIEQAHKDGVTAVAATRVGRRLVSGGLSGQFRVWDIHSKSQEMLASKKEHRGRICSLRLRRNDMHVCNSEHTRKLTESRLRFPVRFAIGFPKQRQSATYCADEVHILATGSDRKVHYFDALDGTKIREFEVADEGDVHCITYDPKASVVCTGGDDRFLRLWDYVSGDCVAQARWHADTVRCACFSPDGRVLVSGGDSGVIHFWQIPEQFRLQNTGVEP</sequence>
<accession>U6LC61</accession>
<evidence type="ECO:0000256" key="5">
    <source>
        <dbReference type="ARBA" id="ARBA00022737"/>
    </source>
</evidence>
<reference evidence="11" key="1">
    <citation type="submission" date="2013-10" db="EMBL/GenBank/DDBJ databases">
        <title>Genomic analysis of the causative agents of coccidiosis in chickens.</title>
        <authorList>
            <person name="Reid A.J."/>
            <person name="Blake D."/>
            <person name="Billington K."/>
            <person name="Browne H."/>
            <person name="Dunn M."/>
            <person name="Hung S."/>
            <person name="Kawahara F."/>
            <person name="Miranda-Saavedra D."/>
            <person name="Mourier T."/>
            <person name="Nagra H."/>
            <person name="Otto T.D."/>
            <person name="Rawlings N."/>
            <person name="Sanchez A."/>
            <person name="Sanders M."/>
            <person name="Subramaniam C."/>
            <person name="Tay Y."/>
            <person name="Dear P."/>
            <person name="Doerig C."/>
            <person name="Gruber A."/>
            <person name="Parkinson J."/>
            <person name="Shirley M."/>
            <person name="Wan K.L."/>
            <person name="Berriman M."/>
            <person name="Tomley F."/>
            <person name="Pain A."/>
        </authorList>
    </citation>
    <scope>NUCLEOTIDE SEQUENCE [LARGE SCALE GENOMIC DNA]</scope>
    <source>
        <strain evidence="11">Houghton</strain>
    </source>
</reference>
<keyword evidence="6" id="KW-0966">Cell projection</keyword>
<dbReference type="PANTHER" id="PTHR13720">
    <property type="entry name" value="WD-40 REPEAT PROTEIN"/>
    <property type="match status" value="1"/>
</dbReference>
<feature type="repeat" description="WD" evidence="9">
    <location>
        <begin position="401"/>
        <end position="442"/>
    </location>
</feature>
<dbReference type="Gene3D" id="2.130.10.10">
    <property type="entry name" value="YVTN repeat-like/Quinoprotein amine dehydrogenase"/>
    <property type="match status" value="3"/>
</dbReference>
<gene>
    <name evidence="11" type="ORF">EBH_0018660</name>
</gene>
<keyword evidence="6" id="KW-0969">Cilium</keyword>
<name>U6LC61_9EIME</name>
<dbReference type="SUPFAM" id="SSF50978">
    <property type="entry name" value="WD40 repeat-like"/>
    <property type="match status" value="1"/>
</dbReference>
<evidence type="ECO:0000256" key="2">
    <source>
        <dbReference type="ARBA" id="ARBA00004496"/>
    </source>
</evidence>
<feature type="repeat" description="WD" evidence="9">
    <location>
        <begin position="528"/>
        <end position="569"/>
    </location>
</feature>
<keyword evidence="6" id="KW-0282">Flagellum</keyword>
<dbReference type="PANTHER" id="PTHR13720:SF14">
    <property type="entry name" value="CILIA- AND FLAGELLA-ASSOCIATED PROTEIN 52"/>
    <property type="match status" value="1"/>
</dbReference>
<dbReference type="PROSITE" id="PS50082">
    <property type="entry name" value="WD_REPEATS_2"/>
    <property type="match status" value="4"/>
</dbReference>
<protein>
    <recommendedName>
        <fullName evidence="8">Cilia- and flagella-associated protein 52</fullName>
    </recommendedName>
</protein>
<comment type="similarity">
    <text evidence="7">Belongs to the CFAP52 family.</text>
</comment>
<dbReference type="InterPro" id="IPR050630">
    <property type="entry name" value="WD_repeat_EMAP"/>
</dbReference>
<feature type="repeat" description="WD" evidence="9">
    <location>
        <begin position="570"/>
        <end position="611"/>
    </location>
</feature>
<dbReference type="VEuPathDB" id="ToxoDB:EBH_0018660"/>